<dbReference type="InterPro" id="IPR036986">
    <property type="entry name" value="S4_RNA-bd_sf"/>
</dbReference>
<reference evidence="7 8" key="1">
    <citation type="submission" date="2023-02" db="EMBL/GenBank/DDBJ databases">
        <title>Genome sequence of Lentisphaera profundi SAORIC-696.</title>
        <authorList>
            <person name="Kim e."/>
            <person name="Cho J.-C."/>
            <person name="Choi A."/>
            <person name="Kang I."/>
        </authorList>
    </citation>
    <scope>NUCLEOTIDE SEQUENCE [LARGE SCALE GENOMIC DNA]</scope>
    <source>
        <strain evidence="7 8">SAORIC-696</strain>
    </source>
</reference>
<dbReference type="InterPro" id="IPR006145">
    <property type="entry name" value="PsdUridine_synth_RsuA/RluA"/>
</dbReference>
<dbReference type="SUPFAM" id="SSF55174">
    <property type="entry name" value="Alpha-L RNA-binding motif"/>
    <property type="match status" value="1"/>
</dbReference>
<dbReference type="InterPro" id="IPR002942">
    <property type="entry name" value="S4_RNA-bd"/>
</dbReference>
<evidence type="ECO:0000313" key="8">
    <source>
        <dbReference type="Proteomes" id="UP001214250"/>
    </source>
</evidence>
<sequence>MRLDRFVCKSTDFTKNEALQLIHAGEVLVNDEAIINEATQVHENNTIILHGNRLKTRAFRYLLMHKPINTICSNIDEKSYPSLFNLLDVARTSELHIAGRLDADTSGLVLMTDDGRWTFNIISPSKNCKKVYRVGLSREISGDVVEQFKEGVQLQGETKLTLPAELTIITPKEVLLSLTEGKFHQVKRMFAAVGNKVISLHREKIGAISLDVDLGEWRHLTLDEVKALRS</sequence>
<dbReference type="InterPro" id="IPR042092">
    <property type="entry name" value="PsdUridine_s_RsuA/RluB/E/F_cat"/>
</dbReference>
<dbReference type="Pfam" id="PF00849">
    <property type="entry name" value="PseudoU_synth_2"/>
    <property type="match status" value="1"/>
</dbReference>
<gene>
    <name evidence="7" type="ORF">PQO03_18310</name>
</gene>
<feature type="domain" description="RNA-binding S4" evidence="6">
    <location>
        <begin position="1"/>
        <end position="63"/>
    </location>
</feature>
<dbReference type="EC" id="5.4.99.-" evidence="5"/>
<evidence type="ECO:0000313" key="7">
    <source>
        <dbReference type="EMBL" id="WDE97783.1"/>
    </source>
</evidence>
<dbReference type="SUPFAM" id="SSF55120">
    <property type="entry name" value="Pseudouridine synthase"/>
    <property type="match status" value="1"/>
</dbReference>
<name>A0ABY7W0I0_9BACT</name>
<dbReference type="RefSeq" id="WP_274152380.1">
    <property type="nucleotide sequence ID" value="NZ_CP117812.1"/>
</dbReference>
<comment type="similarity">
    <text evidence="1 5">Belongs to the pseudouridine synthase RsuA family.</text>
</comment>
<dbReference type="EMBL" id="CP117812">
    <property type="protein sequence ID" value="WDE97783.1"/>
    <property type="molecule type" value="Genomic_DNA"/>
</dbReference>
<dbReference type="Proteomes" id="UP001214250">
    <property type="component" value="Chromosome 2"/>
</dbReference>
<dbReference type="SMART" id="SM00363">
    <property type="entry name" value="S4"/>
    <property type="match status" value="1"/>
</dbReference>
<evidence type="ECO:0000256" key="5">
    <source>
        <dbReference type="RuleBase" id="RU003887"/>
    </source>
</evidence>
<dbReference type="Gene3D" id="3.30.70.1560">
    <property type="entry name" value="Alpha-L RNA-binding motif"/>
    <property type="match status" value="1"/>
</dbReference>
<dbReference type="InterPro" id="IPR050343">
    <property type="entry name" value="RsuA_PseudoU_synthase"/>
</dbReference>
<keyword evidence="2 4" id="KW-0694">RNA-binding</keyword>
<evidence type="ECO:0000256" key="1">
    <source>
        <dbReference type="ARBA" id="ARBA00008348"/>
    </source>
</evidence>
<dbReference type="CDD" id="cd00165">
    <property type="entry name" value="S4"/>
    <property type="match status" value="1"/>
</dbReference>
<evidence type="ECO:0000256" key="2">
    <source>
        <dbReference type="ARBA" id="ARBA00022884"/>
    </source>
</evidence>
<accession>A0ABY7W0I0</accession>
<organism evidence="7 8">
    <name type="scientific">Lentisphaera profundi</name>
    <dbReference type="NCBI Taxonomy" id="1658616"/>
    <lineage>
        <taxon>Bacteria</taxon>
        <taxon>Pseudomonadati</taxon>
        <taxon>Lentisphaerota</taxon>
        <taxon>Lentisphaeria</taxon>
        <taxon>Lentisphaerales</taxon>
        <taxon>Lentisphaeraceae</taxon>
        <taxon>Lentisphaera</taxon>
    </lineage>
</organism>
<dbReference type="PANTHER" id="PTHR47683:SF4">
    <property type="entry name" value="PSEUDOURIDINE SYNTHASE"/>
    <property type="match status" value="1"/>
</dbReference>
<dbReference type="PROSITE" id="PS01149">
    <property type="entry name" value="PSI_RSU"/>
    <property type="match status" value="1"/>
</dbReference>
<dbReference type="InterPro" id="IPR020094">
    <property type="entry name" value="TruA/RsuA/RluB/E/F_N"/>
</dbReference>
<proteinExistence type="inferred from homology"/>
<dbReference type="PANTHER" id="PTHR47683">
    <property type="entry name" value="PSEUDOURIDINE SYNTHASE FAMILY PROTEIN-RELATED"/>
    <property type="match status" value="1"/>
</dbReference>
<dbReference type="Gene3D" id="3.10.290.10">
    <property type="entry name" value="RNA-binding S4 domain"/>
    <property type="match status" value="1"/>
</dbReference>
<evidence type="ECO:0000256" key="3">
    <source>
        <dbReference type="ARBA" id="ARBA00023235"/>
    </source>
</evidence>
<dbReference type="InterPro" id="IPR000748">
    <property type="entry name" value="PsdUridine_synth_RsuA/RluB/E/F"/>
</dbReference>
<keyword evidence="8" id="KW-1185">Reference proteome</keyword>
<dbReference type="InterPro" id="IPR020103">
    <property type="entry name" value="PsdUridine_synth_cat_dom_sf"/>
</dbReference>
<protein>
    <recommendedName>
        <fullName evidence="5">Pseudouridine synthase</fullName>
        <ecNumber evidence="5">5.4.99.-</ecNumber>
    </recommendedName>
</protein>
<dbReference type="CDD" id="cd02553">
    <property type="entry name" value="PseudoU_synth_RsuA"/>
    <property type="match status" value="1"/>
</dbReference>
<evidence type="ECO:0000256" key="4">
    <source>
        <dbReference type="PROSITE-ProRule" id="PRU00182"/>
    </source>
</evidence>
<dbReference type="Gene3D" id="3.30.70.580">
    <property type="entry name" value="Pseudouridine synthase I, catalytic domain, N-terminal subdomain"/>
    <property type="match status" value="1"/>
</dbReference>
<keyword evidence="3 5" id="KW-0413">Isomerase</keyword>
<dbReference type="NCBIfam" id="TIGR00093">
    <property type="entry name" value="pseudouridine synthase"/>
    <property type="match status" value="1"/>
</dbReference>
<dbReference type="InterPro" id="IPR018496">
    <property type="entry name" value="PsdUridine_synth_RsuA/RluB_CS"/>
</dbReference>
<dbReference type="PROSITE" id="PS50889">
    <property type="entry name" value="S4"/>
    <property type="match status" value="1"/>
</dbReference>
<evidence type="ECO:0000259" key="6">
    <source>
        <dbReference type="SMART" id="SM00363"/>
    </source>
</evidence>